<evidence type="ECO:0000313" key="5">
    <source>
        <dbReference type="EMBL" id="MFK4754380.1"/>
    </source>
</evidence>
<dbReference type="Pfam" id="PF00392">
    <property type="entry name" value="GntR"/>
    <property type="match status" value="1"/>
</dbReference>
<accession>A0ABW8NN12</accession>
<keyword evidence="1" id="KW-0805">Transcription regulation</keyword>
<evidence type="ECO:0000259" key="4">
    <source>
        <dbReference type="PROSITE" id="PS50949"/>
    </source>
</evidence>
<dbReference type="Pfam" id="PF07729">
    <property type="entry name" value="FCD"/>
    <property type="match status" value="1"/>
</dbReference>
<evidence type="ECO:0000256" key="3">
    <source>
        <dbReference type="ARBA" id="ARBA00023163"/>
    </source>
</evidence>
<evidence type="ECO:0000313" key="6">
    <source>
        <dbReference type="Proteomes" id="UP001620597"/>
    </source>
</evidence>
<dbReference type="RefSeq" id="WP_369854775.1">
    <property type="nucleotide sequence ID" value="NZ_JBBKTX010000029.1"/>
</dbReference>
<evidence type="ECO:0000256" key="2">
    <source>
        <dbReference type="ARBA" id="ARBA00023125"/>
    </source>
</evidence>
<reference evidence="5 6" key="1">
    <citation type="submission" date="2024-03" db="EMBL/GenBank/DDBJ databases">
        <title>High-quality draft genome sequence of Oceanobacter sp. wDCs-4.</title>
        <authorList>
            <person name="Dong C."/>
        </authorList>
    </citation>
    <scope>NUCLEOTIDE SEQUENCE [LARGE SCALE GENOMIC DNA]</scope>
    <source>
        <strain evidence="6">wDCs-4</strain>
    </source>
</reference>
<dbReference type="InterPro" id="IPR008920">
    <property type="entry name" value="TF_FadR/GntR_C"/>
</dbReference>
<evidence type="ECO:0000256" key="1">
    <source>
        <dbReference type="ARBA" id="ARBA00023015"/>
    </source>
</evidence>
<dbReference type="PROSITE" id="PS50949">
    <property type="entry name" value="HTH_GNTR"/>
    <property type="match status" value="1"/>
</dbReference>
<dbReference type="Gene3D" id="1.10.10.10">
    <property type="entry name" value="Winged helix-like DNA-binding domain superfamily/Winged helix DNA-binding domain"/>
    <property type="match status" value="1"/>
</dbReference>
<dbReference type="SMART" id="SM00345">
    <property type="entry name" value="HTH_GNTR"/>
    <property type="match status" value="1"/>
</dbReference>
<name>A0ABW8NN12_9GAMM</name>
<dbReference type="SUPFAM" id="SSF46785">
    <property type="entry name" value="Winged helix' DNA-binding domain"/>
    <property type="match status" value="1"/>
</dbReference>
<keyword evidence="6" id="KW-1185">Reference proteome</keyword>
<keyword evidence="2" id="KW-0238">DNA-binding</keyword>
<dbReference type="Proteomes" id="UP001620597">
    <property type="component" value="Unassembled WGS sequence"/>
</dbReference>
<dbReference type="InterPro" id="IPR000524">
    <property type="entry name" value="Tscrpt_reg_HTH_GntR"/>
</dbReference>
<feature type="domain" description="HTH gntR-type" evidence="4">
    <location>
        <begin position="7"/>
        <end position="74"/>
    </location>
</feature>
<dbReference type="InterPro" id="IPR036390">
    <property type="entry name" value="WH_DNA-bd_sf"/>
</dbReference>
<keyword evidence="3" id="KW-0804">Transcription</keyword>
<comment type="caution">
    <text evidence="5">The sequence shown here is derived from an EMBL/GenBank/DDBJ whole genome shotgun (WGS) entry which is preliminary data.</text>
</comment>
<dbReference type="Gene3D" id="1.20.120.530">
    <property type="entry name" value="GntR ligand-binding domain-like"/>
    <property type="match status" value="1"/>
</dbReference>
<dbReference type="PANTHER" id="PTHR43537">
    <property type="entry name" value="TRANSCRIPTIONAL REGULATOR, GNTR FAMILY"/>
    <property type="match status" value="1"/>
</dbReference>
<organism evidence="5 6">
    <name type="scientific">Oceanobacter antarcticus</name>
    <dbReference type="NCBI Taxonomy" id="3133425"/>
    <lineage>
        <taxon>Bacteria</taxon>
        <taxon>Pseudomonadati</taxon>
        <taxon>Pseudomonadota</taxon>
        <taxon>Gammaproteobacteria</taxon>
        <taxon>Oceanospirillales</taxon>
        <taxon>Oceanospirillaceae</taxon>
        <taxon>Oceanobacter</taxon>
    </lineage>
</organism>
<proteinExistence type="predicted"/>
<dbReference type="SUPFAM" id="SSF48008">
    <property type="entry name" value="GntR ligand-binding domain-like"/>
    <property type="match status" value="1"/>
</dbReference>
<dbReference type="EMBL" id="JBBKTX010000029">
    <property type="protein sequence ID" value="MFK4754380.1"/>
    <property type="molecule type" value="Genomic_DNA"/>
</dbReference>
<gene>
    <name evidence="5" type="ORF">WG929_18390</name>
</gene>
<protein>
    <submittedName>
        <fullName evidence="5">GntR family transcriptional regulator</fullName>
    </submittedName>
</protein>
<dbReference type="PANTHER" id="PTHR43537:SF24">
    <property type="entry name" value="GLUCONATE OPERON TRANSCRIPTIONAL REPRESSOR"/>
    <property type="match status" value="1"/>
</dbReference>
<sequence length="224" mass="25388">MAFVVAESLAEQIANHLADRIIQGDLVNNERIQEARIVSELQVSRGSVREALLILERRHLVTIQPRRGAYVTELNADRVRSLYRLYGNLLEMLAEKLAWSWKEEDKKKLELLVNKLRNTAAVHDHHLFIEANFELISSAAVAAGNEYLKTALDNLQPPLHRALALALRKNLGEMDETSLFVTRLIECTLSDQNDEIPALVNEYCKRHCSLVVQAIEANTLKESV</sequence>
<dbReference type="CDD" id="cd07377">
    <property type="entry name" value="WHTH_GntR"/>
    <property type="match status" value="1"/>
</dbReference>
<dbReference type="InterPro" id="IPR011711">
    <property type="entry name" value="GntR_C"/>
</dbReference>
<dbReference type="InterPro" id="IPR036388">
    <property type="entry name" value="WH-like_DNA-bd_sf"/>
</dbReference>